<evidence type="ECO:0000313" key="3">
    <source>
        <dbReference type="Proteomes" id="UP001597512"/>
    </source>
</evidence>
<proteinExistence type="predicted"/>
<name>A0ABW6ADP3_9BACT</name>
<keyword evidence="3" id="KW-1185">Reference proteome</keyword>
<comment type="caution">
    <text evidence="2">The sequence shown here is derived from an EMBL/GenBank/DDBJ whole genome shotgun (WGS) entry which is preliminary data.</text>
</comment>
<sequence length="145" mass="16130">MKLPVASLLFLTAISFALLFSGSDAVAQSRSEKVYTVAEREPEFPGGKAALSHYLAENIRIPGSLVRRNYNTGPVAAKFIIDELGYVHDVRITTKPIDKKVQKGMQDFMTSIISVVEKMPRWQPGEVGGKRVSVFYTLPIEVNMR</sequence>
<protein>
    <submittedName>
        <fullName evidence="2">Energy transducer TonB</fullName>
    </submittedName>
</protein>
<dbReference type="Gene3D" id="3.30.1150.10">
    <property type="match status" value="1"/>
</dbReference>
<evidence type="ECO:0000256" key="1">
    <source>
        <dbReference type="SAM" id="SignalP"/>
    </source>
</evidence>
<dbReference type="SUPFAM" id="SSF74653">
    <property type="entry name" value="TolA/TonB C-terminal domain"/>
    <property type="match status" value="1"/>
</dbReference>
<keyword evidence="1" id="KW-0732">Signal</keyword>
<dbReference type="Proteomes" id="UP001597512">
    <property type="component" value="Unassembled WGS sequence"/>
</dbReference>
<evidence type="ECO:0000313" key="2">
    <source>
        <dbReference type="EMBL" id="MFD2932285.1"/>
    </source>
</evidence>
<accession>A0ABW6ADP3</accession>
<dbReference type="RefSeq" id="WP_381496487.1">
    <property type="nucleotide sequence ID" value="NZ_JBHUOM010000001.1"/>
</dbReference>
<organism evidence="2 3">
    <name type="scientific">Spirosoma flavum</name>
    <dbReference type="NCBI Taxonomy" id="2048557"/>
    <lineage>
        <taxon>Bacteria</taxon>
        <taxon>Pseudomonadati</taxon>
        <taxon>Bacteroidota</taxon>
        <taxon>Cytophagia</taxon>
        <taxon>Cytophagales</taxon>
        <taxon>Cytophagaceae</taxon>
        <taxon>Spirosoma</taxon>
    </lineage>
</organism>
<gene>
    <name evidence="2" type="ORF">ACFS25_00745</name>
</gene>
<feature type="signal peptide" evidence="1">
    <location>
        <begin position="1"/>
        <end position="27"/>
    </location>
</feature>
<reference evidence="3" key="1">
    <citation type="journal article" date="2019" name="Int. J. Syst. Evol. Microbiol.">
        <title>The Global Catalogue of Microorganisms (GCM) 10K type strain sequencing project: providing services to taxonomists for standard genome sequencing and annotation.</title>
        <authorList>
            <consortium name="The Broad Institute Genomics Platform"/>
            <consortium name="The Broad Institute Genome Sequencing Center for Infectious Disease"/>
            <person name="Wu L."/>
            <person name="Ma J."/>
        </authorList>
    </citation>
    <scope>NUCLEOTIDE SEQUENCE [LARGE SCALE GENOMIC DNA]</scope>
    <source>
        <strain evidence="3">KCTC 52490</strain>
    </source>
</reference>
<feature type="chain" id="PRO_5045340582" evidence="1">
    <location>
        <begin position="28"/>
        <end position="145"/>
    </location>
</feature>
<dbReference type="EMBL" id="JBHUOM010000001">
    <property type="protein sequence ID" value="MFD2932285.1"/>
    <property type="molecule type" value="Genomic_DNA"/>
</dbReference>